<evidence type="ECO:0000313" key="3">
    <source>
        <dbReference type="Proteomes" id="UP000887458"/>
    </source>
</evidence>
<comment type="caution">
    <text evidence="2">The sequence shown here is derived from an EMBL/GenBank/DDBJ whole genome shotgun (WGS) entry which is preliminary data.</text>
</comment>
<dbReference type="Proteomes" id="UP000887458">
    <property type="component" value="Unassembled WGS sequence"/>
</dbReference>
<proteinExistence type="predicted"/>
<name>A0ABQ8IWW6_DERPT</name>
<feature type="region of interest" description="Disordered" evidence="1">
    <location>
        <begin position="1"/>
        <end position="32"/>
    </location>
</feature>
<protein>
    <submittedName>
        <fullName evidence="2">Uncharacterized protein</fullName>
    </submittedName>
</protein>
<sequence>MVSGDPPSIPGAIIPPPTVASGSRKVGSLPNADGSLPCAEIAPIKSVGALAVGSRSKPVTPSVTLGSLLEGSRPRPADAASKLDIPVTGSGSLLGWTGNPKLGSRPTVIGPSGNNS</sequence>
<gene>
    <name evidence="2" type="ORF">DERP_008610</name>
</gene>
<reference evidence="2 3" key="1">
    <citation type="journal article" date="2018" name="J. Allergy Clin. Immunol.">
        <title>High-quality assembly of Dermatophagoides pteronyssinus genome and transcriptome reveals a wide range of novel allergens.</title>
        <authorList>
            <person name="Liu X.Y."/>
            <person name="Yang K.Y."/>
            <person name="Wang M.Q."/>
            <person name="Kwok J.S."/>
            <person name="Zeng X."/>
            <person name="Yang Z."/>
            <person name="Xiao X.J."/>
            <person name="Lau C.P."/>
            <person name="Li Y."/>
            <person name="Huang Z.M."/>
            <person name="Ba J.G."/>
            <person name="Yim A.K."/>
            <person name="Ouyang C.Y."/>
            <person name="Ngai S.M."/>
            <person name="Chan T.F."/>
            <person name="Leung E.L."/>
            <person name="Liu L."/>
            <person name="Liu Z.G."/>
            <person name="Tsui S.K."/>
        </authorList>
    </citation>
    <scope>NUCLEOTIDE SEQUENCE [LARGE SCALE GENOMIC DNA]</scope>
    <source>
        <strain evidence="2">Derp</strain>
    </source>
</reference>
<keyword evidence="3" id="KW-1185">Reference proteome</keyword>
<feature type="compositionally biased region" description="Pro residues" evidence="1">
    <location>
        <begin position="7"/>
        <end position="18"/>
    </location>
</feature>
<accession>A0ABQ8IWW6</accession>
<evidence type="ECO:0000313" key="2">
    <source>
        <dbReference type="EMBL" id="KAH9414769.1"/>
    </source>
</evidence>
<dbReference type="EMBL" id="NJHN03000105">
    <property type="protein sequence ID" value="KAH9414769.1"/>
    <property type="molecule type" value="Genomic_DNA"/>
</dbReference>
<feature type="region of interest" description="Disordered" evidence="1">
    <location>
        <begin position="50"/>
        <end position="116"/>
    </location>
</feature>
<reference evidence="2 3" key="2">
    <citation type="journal article" date="2022" name="Mol. Biol. Evol.">
        <title>Comparative Genomics Reveals Insights into the Divergent Evolution of Astigmatic Mites and Household Pest Adaptations.</title>
        <authorList>
            <person name="Xiong Q."/>
            <person name="Wan A.T."/>
            <person name="Liu X."/>
            <person name="Fung C.S."/>
            <person name="Xiao X."/>
            <person name="Malainual N."/>
            <person name="Hou J."/>
            <person name="Wang L."/>
            <person name="Wang M."/>
            <person name="Yang K.Y."/>
            <person name="Cui Y."/>
            <person name="Leung E.L."/>
            <person name="Nong W."/>
            <person name="Shin S.K."/>
            <person name="Au S.W."/>
            <person name="Jeong K.Y."/>
            <person name="Chew F.T."/>
            <person name="Hui J.H."/>
            <person name="Leung T.F."/>
            <person name="Tungtrongchitr A."/>
            <person name="Zhong N."/>
            <person name="Liu Z."/>
            <person name="Tsui S.K."/>
        </authorList>
    </citation>
    <scope>NUCLEOTIDE SEQUENCE [LARGE SCALE GENOMIC DNA]</scope>
    <source>
        <strain evidence="2">Derp</strain>
    </source>
</reference>
<organism evidence="2 3">
    <name type="scientific">Dermatophagoides pteronyssinus</name>
    <name type="common">European house dust mite</name>
    <dbReference type="NCBI Taxonomy" id="6956"/>
    <lineage>
        <taxon>Eukaryota</taxon>
        <taxon>Metazoa</taxon>
        <taxon>Ecdysozoa</taxon>
        <taxon>Arthropoda</taxon>
        <taxon>Chelicerata</taxon>
        <taxon>Arachnida</taxon>
        <taxon>Acari</taxon>
        <taxon>Acariformes</taxon>
        <taxon>Sarcoptiformes</taxon>
        <taxon>Astigmata</taxon>
        <taxon>Psoroptidia</taxon>
        <taxon>Analgoidea</taxon>
        <taxon>Pyroglyphidae</taxon>
        <taxon>Dermatophagoidinae</taxon>
        <taxon>Dermatophagoides</taxon>
    </lineage>
</organism>
<evidence type="ECO:0000256" key="1">
    <source>
        <dbReference type="SAM" id="MobiDB-lite"/>
    </source>
</evidence>